<evidence type="ECO:0000256" key="3">
    <source>
        <dbReference type="ARBA" id="ARBA00023163"/>
    </source>
</evidence>
<keyword evidence="2" id="KW-0238">DNA-binding</keyword>
<dbReference type="AlphaFoldDB" id="A0A5K7Z2W6"/>
<accession>A0A5K7Z2W6</accession>
<dbReference type="InterPro" id="IPR036594">
    <property type="entry name" value="Meth_synthase_dom"/>
</dbReference>
<organism evidence="6 7">
    <name type="scientific">Desulfosarcina widdelii</name>
    <dbReference type="NCBI Taxonomy" id="947919"/>
    <lineage>
        <taxon>Bacteria</taxon>
        <taxon>Pseudomonadati</taxon>
        <taxon>Thermodesulfobacteriota</taxon>
        <taxon>Desulfobacteria</taxon>
        <taxon>Desulfobacterales</taxon>
        <taxon>Desulfosarcinaceae</taxon>
        <taxon>Desulfosarcina</taxon>
    </lineage>
</organism>
<name>A0A5K7Z2W6_9BACT</name>
<reference evidence="6 7" key="1">
    <citation type="submission" date="2019-11" db="EMBL/GenBank/DDBJ databases">
        <title>Comparative genomics of hydrocarbon-degrading Desulfosarcina strains.</title>
        <authorList>
            <person name="Watanabe M."/>
            <person name="Kojima H."/>
            <person name="Fukui M."/>
        </authorList>
    </citation>
    <scope>NUCLEOTIDE SEQUENCE [LARGE SCALE GENOMIC DNA]</scope>
    <source>
        <strain evidence="6 7">PP31</strain>
    </source>
</reference>
<evidence type="ECO:0008006" key="8">
    <source>
        <dbReference type="Google" id="ProtNLM"/>
    </source>
</evidence>
<sequence>MAKAPTYTIKYVAHRTGLKPYLIRSWEARYQAVCPRRSSNQRRCFTDSDIERLRLLKRAVDQGHPISTVASLSEEDLARLLNKAGEADLARGVSRDAAILPPAPHLDSGQVLEVALSHINRLDAASLETVLNDAAVEMPRQAFLQGVVLPIFEKIGDLWRNGKMKIVGEHLASVVVRSLLWDMLRNADVSQEAPRIVVATPVGHWHEFGALAAAVAASESGWRAVYFGPNLPAEELAYTARQLNARALALSLCHRVKDNRLAPELRKLRRLVGSRLPIFVGGPGIDIVPIRKLRCGMIVARDLDEFRKNLERLGGVEWRLGKGDQ</sequence>
<dbReference type="InterPro" id="IPR036724">
    <property type="entry name" value="Cobalamin-bd_sf"/>
</dbReference>
<evidence type="ECO:0000256" key="2">
    <source>
        <dbReference type="ARBA" id="ARBA00023125"/>
    </source>
</evidence>
<dbReference type="Gene3D" id="1.10.1240.10">
    <property type="entry name" value="Methionine synthase domain"/>
    <property type="match status" value="1"/>
</dbReference>
<dbReference type="SUPFAM" id="SSF52242">
    <property type="entry name" value="Cobalamin (vitamin B12)-binding domain"/>
    <property type="match status" value="1"/>
</dbReference>
<dbReference type="CDD" id="cd02065">
    <property type="entry name" value="B12-binding_like"/>
    <property type="match status" value="1"/>
</dbReference>
<dbReference type="KEGG" id="dwd:DSCW_34830"/>
<dbReference type="InterPro" id="IPR009061">
    <property type="entry name" value="DNA-bd_dom_put_sf"/>
</dbReference>
<dbReference type="PROSITE" id="PS51332">
    <property type="entry name" value="B12_BINDING"/>
    <property type="match status" value="1"/>
</dbReference>
<dbReference type="InterPro" id="IPR047057">
    <property type="entry name" value="MerR_fam"/>
</dbReference>
<dbReference type="SUPFAM" id="SSF46955">
    <property type="entry name" value="Putative DNA-binding domain"/>
    <property type="match status" value="1"/>
</dbReference>
<evidence type="ECO:0000256" key="1">
    <source>
        <dbReference type="ARBA" id="ARBA00023015"/>
    </source>
</evidence>
<dbReference type="PANTHER" id="PTHR30204:SF67">
    <property type="entry name" value="HTH-TYPE TRANSCRIPTIONAL REGULATOR MLRA-RELATED"/>
    <property type="match status" value="1"/>
</dbReference>
<dbReference type="Proteomes" id="UP000427769">
    <property type="component" value="Chromosome"/>
</dbReference>
<evidence type="ECO:0000313" key="6">
    <source>
        <dbReference type="EMBL" id="BBO76066.1"/>
    </source>
</evidence>
<gene>
    <name evidence="6" type="ORF">DSCW_34830</name>
</gene>
<dbReference type="GO" id="GO:0031419">
    <property type="term" value="F:cobalamin binding"/>
    <property type="evidence" value="ECO:0007669"/>
    <property type="project" value="InterPro"/>
</dbReference>
<dbReference type="GO" id="GO:0046872">
    <property type="term" value="F:metal ion binding"/>
    <property type="evidence" value="ECO:0007669"/>
    <property type="project" value="InterPro"/>
</dbReference>
<dbReference type="Gene3D" id="3.40.50.280">
    <property type="entry name" value="Cobalamin-binding domain"/>
    <property type="match status" value="1"/>
</dbReference>
<feature type="domain" description="B12-binding" evidence="5">
    <location>
        <begin position="193"/>
        <end position="320"/>
    </location>
</feature>
<keyword evidence="3" id="KW-0804">Transcription</keyword>
<dbReference type="RefSeq" id="WP_170302345.1">
    <property type="nucleotide sequence ID" value="NZ_AP021875.1"/>
</dbReference>
<dbReference type="GO" id="GO:0003677">
    <property type="term" value="F:DNA binding"/>
    <property type="evidence" value="ECO:0007669"/>
    <property type="project" value="UniProtKB-KW"/>
</dbReference>
<dbReference type="InterPro" id="IPR000551">
    <property type="entry name" value="MerR-type_HTH_dom"/>
</dbReference>
<dbReference type="PROSITE" id="PS50937">
    <property type="entry name" value="HTH_MERR_2"/>
    <property type="match status" value="1"/>
</dbReference>
<dbReference type="InterPro" id="IPR003759">
    <property type="entry name" value="Cbl-bd_cap"/>
</dbReference>
<proteinExistence type="predicted"/>
<dbReference type="GO" id="GO:0003700">
    <property type="term" value="F:DNA-binding transcription factor activity"/>
    <property type="evidence" value="ECO:0007669"/>
    <property type="project" value="InterPro"/>
</dbReference>
<dbReference type="Pfam" id="PF13411">
    <property type="entry name" value="MerR_1"/>
    <property type="match status" value="1"/>
</dbReference>
<dbReference type="SMART" id="SM00422">
    <property type="entry name" value="HTH_MERR"/>
    <property type="match status" value="1"/>
</dbReference>
<dbReference type="InterPro" id="IPR006158">
    <property type="entry name" value="Cobalamin-bd"/>
</dbReference>
<keyword evidence="7" id="KW-1185">Reference proteome</keyword>
<evidence type="ECO:0000259" key="5">
    <source>
        <dbReference type="PROSITE" id="PS51332"/>
    </source>
</evidence>
<protein>
    <recommendedName>
        <fullName evidence="8">MerR family transcriptional regulator</fullName>
    </recommendedName>
</protein>
<dbReference type="Gene3D" id="1.10.1660.10">
    <property type="match status" value="1"/>
</dbReference>
<dbReference type="EMBL" id="AP021875">
    <property type="protein sequence ID" value="BBO76066.1"/>
    <property type="molecule type" value="Genomic_DNA"/>
</dbReference>
<feature type="domain" description="HTH merR-type" evidence="4">
    <location>
        <begin position="6"/>
        <end position="75"/>
    </location>
</feature>
<dbReference type="PANTHER" id="PTHR30204">
    <property type="entry name" value="REDOX-CYCLING DRUG-SENSING TRANSCRIPTIONAL ACTIVATOR SOXR"/>
    <property type="match status" value="1"/>
</dbReference>
<dbReference type="Pfam" id="PF02607">
    <property type="entry name" value="B12-binding_2"/>
    <property type="match status" value="1"/>
</dbReference>
<evidence type="ECO:0000313" key="7">
    <source>
        <dbReference type="Proteomes" id="UP000427769"/>
    </source>
</evidence>
<keyword evidence="1" id="KW-0805">Transcription regulation</keyword>
<dbReference type="Pfam" id="PF02310">
    <property type="entry name" value="B12-binding"/>
    <property type="match status" value="1"/>
</dbReference>
<evidence type="ECO:0000259" key="4">
    <source>
        <dbReference type="PROSITE" id="PS50937"/>
    </source>
</evidence>